<dbReference type="InterPro" id="IPR000073">
    <property type="entry name" value="AB_hydrolase_1"/>
</dbReference>
<dbReference type="InterPro" id="IPR050261">
    <property type="entry name" value="FrsA_esterase"/>
</dbReference>
<evidence type="ECO:0000313" key="4">
    <source>
        <dbReference type="EMBL" id="MFK2916550.1"/>
    </source>
</evidence>
<gene>
    <name evidence="4" type="ORF">ISS97_04685</name>
</gene>
<proteinExistence type="inferred from homology"/>
<dbReference type="PANTHER" id="PTHR22946">
    <property type="entry name" value="DIENELACTONE HYDROLASE DOMAIN-CONTAINING PROTEIN-RELATED"/>
    <property type="match status" value="1"/>
</dbReference>
<dbReference type="GO" id="GO:0016787">
    <property type="term" value="F:hydrolase activity"/>
    <property type="evidence" value="ECO:0007669"/>
    <property type="project" value="UniProtKB-KW"/>
</dbReference>
<evidence type="ECO:0000259" key="3">
    <source>
        <dbReference type="Pfam" id="PF00561"/>
    </source>
</evidence>
<dbReference type="InterPro" id="IPR029058">
    <property type="entry name" value="AB_hydrolase_fold"/>
</dbReference>
<dbReference type="Pfam" id="PF00561">
    <property type="entry name" value="Abhydrolase_1"/>
    <property type="match status" value="1"/>
</dbReference>
<dbReference type="PANTHER" id="PTHR22946:SF9">
    <property type="entry name" value="POLYKETIDE TRANSFERASE AF380"/>
    <property type="match status" value="1"/>
</dbReference>
<reference evidence="4 5" key="1">
    <citation type="submission" date="2020-10" db="EMBL/GenBank/DDBJ databases">
        <title>Phylogeny of dyella-like bacteria.</title>
        <authorList>
            <person name="Fu J."/>
        </authorList>
    </citation>
    <scope>NUCLEOTIDE SEQUENCE [LARGE SCALE GENOMIC DNA]</scope>
    <source>
        <strain evidence="4 5">BB4</strain>
    </source>
</reference>
<keyword evidence="1 4" id="KW-0378">Hydrolase</keyword>
<evidence type="ECO:0000313" key="5">
    <source>
        <dbReference type="Proteomes" id="UP001620408"/>
    </source>
</evidence>
<protein>
    <submittedName>
        <fullName evidence="4">Alpha/beta fold hydrolase</fullName>
    </submittedName>
</protein>
<dbReference type="EMBL" id="JADIKD010000007">
    <property type="protein sequence ID" value="MFK2916550.1"/>
    <property type="molecule type" value="Genomic_DNA"/>
</dbReference>
<name>A0ABW8K1U4_9GAMM</name>
<comment type="similarity">
    <text evidence="2">Belongs to the AB hydrolase superfamily. FUS2 hydrolase family.</text>
</comment>
<evidence type="ECO:0000256" key="1">
    <source>
        <dbReference type="ARBA" id="ARBA00022801"/>
    </source>
</evidence>
<dbReference type="SUPFAM" id="SSF53474">
    <property type="entry name" value="alpha/beta-Hydrolases"/>
    <property type="match status" value="1"/>
</dbReference>
<comment type="caution">
    <text evidence="4">The sequence shown here is derived from an EMBL/GenBank/DDBJ whole genome shotgun (WGS) entry which is preliminary data.</text>
</comment>
<dbReference type="Proteomes" id="UP001620408">
    <property type="component" value="Unassembled WGS sequence"/>
</dbReference>
<evidence type="ECO:0000256" key="2">
    <source>
        <dbReference type="ARBA" id="ARBA00038115"/>
    </source>
</evidence>
<keyword evidence="5" id="KW-1185">Reference proteome</keyword>
<dbReference type="Gene3D" id="3.40.50.1820">
    <property type="entry name" value="alpha/beta hydrolase"/>
    <property type="match status" value="1"/>
</dbReference>
<accession>A0ABW8K1U4</accession>
<organism evidence="4 5">
    <name type="scientific">Dyella koreensis</name>
    <dbReference type="NCBI Taxonomy" id="311235"/>
    <lineage>
        <taxon>Bacteria</taxon>
        <taxon>Pseudomonadati</taxon>
        <taxon>Pseudomonadota</taxon>
        <taxon>Gammaproteobacteria</taxon>
        <taxon>Lysobacterales</taxon>
        <taxon>Rhodanobacteraceae</taxon>
        <taxon>Dyella</taxon>
    </lineage>
</organism>
<feature type="domain" description="AB hydrolase-1" evidence="3">
    <location>
        <begin position="68"/>
        <end position="180"/>
    </location>
</feature>
<sequence>MVCLCACFTLCPTPSQGEVTPDAANSKANLLAKPKGVEKASMEVMQIPSHGAQMNALVYVAEGAGPHPAVILLHGFPGNERNLDLAQDMRRAGWDVVYFNYRGSWGSSGDFSFSHAIEDTAAVLAYVRQPANAQRLRLDPTRIVLVGHSMGGFMTVQAASADPAVKGIAMISAADMGGIFGQMQTQDSLPTAIRKMSAGLAEEGMAPLSGCTSDGLAKELADHASGWAFQSKVGALKQRPALVITSDDGLANASEAFAAALRQAGDGQVTALHLAADHAYSDKRAELSRALLRWLAPLAK</sequence>